<dbReference type="Proteomes" id="UP000593577">
    <property type="component" value="Unassembled WGS sequence"/>
</dbReference>
<name>A0A7J8X0R2_GOSAI</name>
<dbReference type="InterPro" id="IPR002885">
    <property type="entry name" value="PPR_rpt"/>
</dbReference>
<organism evidence="3 4">
    <name type="scientific">Gossypium aridum</name>
    <name type="common">American cotton</name>
    <name type="synonym">Erioxylum aridum</name>
    <dbReference type="NCBI Taxonomy" id="34290"/>
    <lineage>
        <taxon>Eukaryota</taxon>
        <taxon>Viridiplantae</taxon>
        <taxon>Streptophyta</taxon>
        <taxon>Embryophyta</taxon>
        <taxon>Tracheophyta</taxon>
        <taxon>Spermatophyta</taxon>
        <taxon>Magnoliopsida</taxon>
        <taxon>eudicotyledons</taxon>
        <taxon>Gunneridae</taxon>
        <taxon>Pentapetalae</taxon>
        <taxon>rosids</taxon>
        <taxon>malvids</taxon>
        <taxon>Malvales</taxon>
        <taxon>Malvaceae</taxon>
        <taxon>Malvoideae</taxon>
        <taxon>Gossypium</taxon>
    </lineage>
</organism>
<evidence type="ECO:0000313" key="3">
    <source>
        <dbReference type="EMBL" id="MBA0680838.1"/>
    </source>
</evidence>
<proteinExistence type="predicted"/>
<evidence type="ECO:0000256" key="2">
    <source>
        <dbReference type="PROSITE-ProRule" id="PRU00708"/>
    </source>
</evidence>
<evidence type="ECO:0000256" key="1">
    <source>
        <dbReference type="ARBA" id="ARBA00022737"/>
    </source>
</evidence>
<evidence type="ECO:0000313" key="4">
    <source>
        <dbReference type="Proteomes" id="UP000593577"/>
    </source>
</evidence>
<protein>
    <submittedName>
        <fullName evidence="3">Uncharacterized protein</fullName>
    </submittedName>
</protein>
<dbReference type="PROSITE" id="PS51375">
    <property type="entry name" value="PPR"/>
    <property type="match status" value="1"/>
</dbReference>
<reference evidence="3 4" key="1">
    <citation type="journal article" date="2019" name="Genome Biol. Evol.">
        <title>Insights into the evolution of the New World diploid cottons (Gossypium, subgenus Houzingenia) based on genome sequencing.</title>
        <authorList>
            <person name="Grover C.E."/>
            <person name="Arick M.A. 2nd"/>
            <person name="Thrash A."/>
            <person name="Conover J.L."/>
            <person name="Sanders W.S."/>
            <person name="Peterson D.G."/>
            <person name="Frelichowski J.E."/>
            <person name="Scheffler J.A."/>
            <person name="Scheffler B.E."/>
            <person name="Wendel J.F."/>
        </authorList>
    </citation>
    <scope>NUCLEOTIDE SEQUENCE [LARGE SCALE GENOMIC DNA]</scope>
    <source>
        <strain evidence="3">185</strain>
        <tissue evidence="3">Leaf</tissue>
    </source>
</reference>
<dbReference type="Gene3D" id="1.25.40.10">
    <property type="entry name" value="Tetratricopeptide repeat domain"/>
    <property type="match status" value="1"/>
</dbReference>
<keyword evidence="4" id="KW-1185">Reference proteome</keyword>
<dbReference type="AlphaFoldDB" id="A0A7J8X0R2"/>
<accession>A0A7J8X0R2</accession>
<dbReference type="EMBL" id="JABFAA010000004">
    <property type="protein sequence ID" value="MBA0680838.1"/>
    <property type="molecule type" value="Genomic_DNA"/>
</dbReference>
<feature type="repeat" description="PPR" evidence="2">
    <location>
        <begin position="9"/>
        <end position="43"/>
    </location>
</feature>
<sequence length="59" mass="7119">MRDNDCLLDSFCYNIMIQGFLRNSYTSKATQLLTEMVRVFLQIYQLPPYFWILSYNLIN</sequence>
<dbReference type="NCBIfam" id="TIGR00756">
    <property type="entry name" value="PPR"/>
    <property type="match status" value="1"/>
</dbReference>
<keyword evidence="1" id="KW-0677">Repeat</keyword>
<comment type="caution">
    <text evidence="3">The sequence shown here is derived from an EMBL/GenBank/DDBJ whole genome shotgun (WGS) entry which is preliminary data.</text>
</comment>
<gene>
    <name evidence="3" type="ORF">Goari_012516</name>
</gene>
<dbReference type="Pfam" id="PF12854">
    <property type="entry name" value="PPR_1"/>
    <property type="match status" value="1"/>
</dbReference>
<dbReference type="InterPro" id="IPR011990">
    <property type="entry name" value="TPR-like_helical_dom_sf"/>
</dbReference>